<reference evidence="2" key="1">
    <citation type="submission" date="2025-05" db="UniProtKB">
        <authorList>
            <consortium name="RefSeq"/>
        </authorList>
    </citation>
    <scope>NUCLEOTIDE SEQUENCE [LARGE SCALE GENOMIC DNA]</scope>
</reference>
<dbReference type="Proteomes" id="UP001652625">
    <property type="component" value="Chromosome 01"/>
</dbReference>
<dbReference type="InterPro" id="IPR052958">
    <property type="entry name" value="IFN-induced_PKR_regulator"/>
</dbReference>
<dbReference type="RefSeq" id="XP_065642454.1">
    <property type="nucleotide sequence ID" value="XM_065786382.1"/>
</dbReference>
<name>A0ABM4B0Z0_HYDVU</name>
<evidence type="ECO:0000259" key="1">
    <source>
        <dbReference type="Pfam" id="PF05699"/>
    </source>
</evidence>
<protein>
    <submittedName>
        <fullName evidence="3">Uncharacterized protein LOC136074081</fullName>
    </submittedName>
</protein>
<feature type="domain" description="HAT C-terminal dimerisation" evidence="1">
    <location>
        <begin position="226"/>
        <end position="281"/>
    </location>
</feature>
<evidence type="ECO:0000313" key="3">
    <source>
        <dbReference type="RefSeq" id="XP_065642454.1"/>
    </source>
</evidence>
<dbReference type="GeneID" id="136074081"/>
<proteinExistence type="predicted"/>
<accession>A0ABM4B0Z0</accession>
<dbReference type="PANTHER" id="PTHR46289:SF14">
    <property type="entry name" value="DUF4371 DOMAIN-CONTAINING PROTEIN"/>
    <property type="match status" value="1"/>
</dbReference>
<sequence>MLCFVSHVSCLVTWTNISKDENFKFCCCTVIWFNTLNQVNLASKVIQNIETDISKAKQTLNKTVNFLKLYRSAFKKVILIFTSDAELIAAEIDLEPSFSFKVSFRPTFKKQMLSYEIRVDPIINPKNRFKIDCINCILDSAINSIEERFNQLNEHCDAFQFLYNIANSKKDFSKESLGEKCLNLQKKLSTDTSADIDGIYLFDEMLALSELFEPKSSSLKVYFNFTQNVYIALRILLTQPVSVASGKRRFSKLKLIKDYLRSTMSQIRLTVLSLISIENDMAKKLDFPELLKAFASEKSRIVNFFH</sequence>
<organism evidence="2 3">
    <name type="scientific">Hydra vulgaris</name>
    <name type="common">Hydra</name>
    <name type="synonym">Hydra attenuata</name>
    <dbReference type="NCBI Taxonomy" id="6087"/>
    <lineage>
        <taxon>Eukaryota</taxon>
        <taxon>Metazoa</taxon>
        <taxon>Cnidaria</taxon>
        <taxon>Hydrozoa</taxon>
        <taxon>Hydroidolina</taxon>
        <taxon>Anthoathecata</taxon>
        <taxon>Aplanulata</taxon>
        <taxon>Hydridae</taxon>
        <taxon>Hydra</taxon>
    </lineage>
</organism>
<reference evidence="3" key="2">
    <citation type="submission" date="2025-08" db="UniProtKB">
        <authorList>
            <consortium name="RefSeq"/>
        </authorList>
    </citation>
    <scope>IDENTIFICATION</scope>
</reference>
<gene>
    <name evidence="3" type="primary">LOC136074081</name>
</gene>
<dbReference type="InterPro" id="IPR008906">
    <property type="entry name" value="HATC_C_dom"/>
</dbReference>
<keyword evidence="2" id="KW-1185">Reference proteome</keyword>
<dbReference type="Pfam" id="PF05699">
    <property type="entry name" value="Dimer_Tnp_hAT"/>
    <property type="match status" value="1"/>
</dbReference>
<dbReference type="PANTHER" id="PTHR46289">
    <property type="entry name" value="52 KDA REPRESSOR OF THE INHIBITOR OF THE PROTEIN KINASE-LIKE PROTEIN-RELATED"/>
    <property type="match status" value="1"/>
</dbReference>
<evidence type="ECO:0000313" key="2">
    <source>
        <dbReference type="Proteomes" id="UP001652625"/>
    </source>
</evidence>